<evidence type="ECO:0000313" key="10">
    <source>
        <dbReference type="EMBL" id="MBA0598990.1"/>
    </source>
</evidence>
<dbReference type="GO" id="GO:1990544">
    <property type="term" value="P:mitochondrial ATP transmembrane transport"/>
    <property type="evidence" value="ECO:0007669"/>
    <property type="project" value="InterPro"/>
</dbReference>
<evidence type="ECO:0000256" key="9">
    <source>
        <dbReference type="PROSITE-ProRule" id="PRU00282"/>
    </source>
</evidence>
<dbReference type="InterPro" id="IPR002113">
    <property type="entry name" value="ADT_euk_type"/>
</dbReference>
<evidence type="ECO:0000256" key="4">
    <source>
        <dbReference type="ARBA" id="ARBA00022692"/>
    </source>
</evidence>
<evidence type="ECO:0008006" key="12">
    <source>
        <dbReference type="Google" id="ProtNLM"/>
    </source>
</evidence>
<name>A0A7J8QCK3_GOSRA</name>
<dbReference type="AlphaFoldDB" id="A0A7J8QCK3"/>
<feature type="repeat" description="Solcar" evidence="9">
    <location>
        <begin position="102"/>
        <end position="192"/>
    </location>
</feature>
<evidence type="ECO:0000313" key="11">
    <source>
        <dbReference type="Proteomes" id="UP000593578"/>
    </source>
</evidence>
<dbReference type="Proteomes" id="UP000593578">
    <property type="component" value="Unassembled WGS sequence"/>
</dbReference>
<comment type="catalytic activity">
    <reaction evidence="8">
        <text>ADP(in) + ATP(out) = ADP(out) + ATP(in)</text>
        <dbReference type="Rhea" id="RHEA:34999"/>
        <dbReference type="ChEBI" id="CHEBI:30616"/>
        <dbReference type="ChEBI" id="CHEBI:456216"/>
    </reaction>
    <physiologicalReaction direction="left-to-right" evidence="8">
        <dbReference type="Rhea" id="RHEA:35000"/>
    </physiologicalReaction>
</comment>
<organism evidence="10 11">
    <name type="scientific">Gossypium raimondii</name>
    <name type="common">Peruvian cotton</name>
    <name type="synonym">Gossypium klotzschianum subsp. raimondii</name>
    <dbReference type="NCBI Taxonomy" id="29730"/>
    <lineage>
        <taxon>Eukaryota</taxon>
        <taxon>Viridiplantae</taxon>
        <taxon>Streptophyta</taxon>
        <taxon>Embryophyta</taxon>
        <taxon>Tracheophyta</taxon>
        <taxon>Spermatophyta</taxon>
        <taxon>Magnoliopsida</taxon>
        <taxon>eudicotyledons</taxon>
        <taxon>Gunneridae</taxon>
        <taxon>Pentapetalae</taxon>
        <taxon>rosids</taxon>
        <taxon>malvids</taxon>
        <taxon>Malvales</taxon>
        <taxon>Malvaceae</taxon>
        <taxon>Malvoideae</taxon>
        <taxon>Gossypium</taxon>
    </lineage>
</organism>
<keyword evidence="7 9" id="KW-0472">Membrane</keyword>
<evidence type="ECO:0000256" key="3">
    <source>
        <dbReference type="ARBA" id="ARBA00022448"/>
    </source>
</evidence>
<sequence length="763" mass="85345">MLALIAVGEAEALPPWEATRLSCRTKHEPLHPPISQKIHLQPDLSFRHFSYTTTLMGILQGNCALGKWRSQSSILPVSHGNTSSIVKPVPPAFIGAPMENSKAFITKDLALFGVLKTALAPFERVKLLMQNQNHLIKSSQLPKPYNGILDCFARTIRNEGVLSLWRGYTAMTLADVSLKVMRFAIFRYVLSREDIQWTYPRLLVLDSVVIVTNQLLFYPFLYAGARMATDVKAIGSTGNWQFNGIVDVFRKTLKSDGIAGLYRGFNIRLAEFGMMGAVSAGLKPWKQHYSSLLQNNVFSRHMVKFGFGICANMAIYPLDTVNKRMMMTSGAVKYKSTRLAIAQIMKTEGLKSFYSGAGAEILSCAVYKDSGQALQLFLEILDRFLVTFISCVTRVSSRMEHEPLHPPISQKMHWQPGLSFRHFNYITIMENIRCSGASLTRIPRSPVHPVIQGSAVSVVKSSPPAFVGAPMENSKASSFIKGLALLGVMRTAGAPFERVKLLMQNQNEMIISGRLPKRYNGIFDCFATTIRNEGIVSLWRGNIAFVTAYLSSEVIAKARHHYGNSREDIEWTHTRRKVAVFLSAVVNQFLVYPLYYAGTRMANDVITSSNSRKRQFNGIFDVYRKTLKSDGIAGVYRGFNIMIPKIALLRAVTAVSKPWQQFLLHHFQGSVLGRAVVNTLYASCRSMAVHPLDTVSRRMMMTSGAVKYRHSLHAITCIFYNEGVKSFYSGAKAQILTLAVYQVYGLCLRYVVGVLRRKNTGDK</sequence>
<dbReference type="SUPFAM" id="SSF103506">
    <property type="entry name" value="Mitochondrial carrier"/>
    <property type="match status" value="2"/>
</dbReference>
<protein>
    <recommendedName>
        <fullName evidence="12">ADP,ATP carrier protein</fullName>
    </recommendedName>
</protein>
<dbReference type="Pfam" id="PF00153">
    <property type="entry name" value="Mito_carr"/>
    <property type="match status" value="6"/>
</dbReference>
<dbReference type="GO" id="GO:0005743">
    <property type="term" value="C:mitochondrial inner membrane"/>
    <property type="evidence" value="ECO:0007669"/>
    <property type="project" value="InterPro"/>
</dbReference>
<accession>A0A7J8QCK3</accession>
<feature type="repeat" description="Solcar" evidence="9">
    <location>
        <begin position="295"/>
        <end position="381"/>
    </location>
</feature>
<dbReference type="PRINTS" id="PR00926">
    <property type="entry name" value="MITOCARRIER"/>
</dbReference>
<evidence type="ECO:0000256" key="5">
    <source>
        <dbReference type="ARBA" id="ARBA00022737"/>
    </source>
</evidence>
<evidence type="ECO:0000256" key="6">
    <source>
        <dbReference type="ARBA" id="ARBA00022989"/>
    </source>
</evidence>
<proteinExistence type="inferred from homology"/>
<dbReference type="PANTHER" id="PTHR45635:SF23">
    <property type="entry name" value="ADP_ATP TRANSLOCASE"/>
    <property type="match status" value="1"/>
</dbReference>
<gene>
    <name evidence="10" type="ORF">Gorai_005230</name>
</gene>
<feature type="repeat" description="Solcar" evidence="9">
    <location>
        <begin position="669"/>
        <end position="755"/>
    </location>
</feature>
<dbReference type="Gene3D" id="1.50.40.10">
    <property type="entry name" value="Mitochondrial carrier domain"/>
    <property type="match status" value="2"/>
</dbReference>
<reference evidence="10 11" key="1">
    <citation type="journal article" date="2019" name="Genome Biol. Evol.">
        <title>Insights into the evolution of the New World diploid cottons (Gossypium, subgenus Houzingenia) based on genome sequencing.</title>
        <authorList>
            <person name="Grover C.E."/>
            <person name="Arick M.A. 2nd"/>
            <person name="Thrash A."/>
            <person name="Conover J.L."/>
            <person name="Sanders W.S."/>
            <person name="Peterson D.G."/>
            <person name="Frelichowski J.E."/>
            <person name="Scheffler J.A."/>
            <person name="Scheffler B.E."/>
            <person name="Wendel J.F."/>
        </authorList>
    </citation>
    <scope>NUCLEOTIDE SEQUENCE [LARGE SCALE GENOMIC DNA]</scope>
    <source>
        <strain evidence="10">8</strain>
        <tissue evidence="10">Leaf</tissue>
    </source>
</reference>
<dbReference type="InterPro" id="IPR018108">
    <property type="entry name" value="MCP_transmembrane"/>
</dbReference>
<dbReference type="EMBL" id="JABEZZ010000011">
    <property type="protein sequence ID" value="MBA0598990.1"/>
    <property type="molecule type" value="Genomic_DNA"/>
</dbReference>
<dbReference type="GO" id="GO:0140021">
    <property type="term" value="P:mitochondrial ADP transmembrane transport"/>
    <property type="evidence" value="ECO:0007669"/>
    <property type="project" value="InterPro"/>
</dbReference>
<comment type="similarity">
    <text evidence="2">Belongs to the mitochondrial carrier (TC 2.A.29) family.</text>
</comment>
<comment type="caution">
    <text evidence="10">The sequence shown here is derived from an EMBL/GenBank/DDBJ whole genome shotgun (WGS) entry which is preliminary data.</text>
</comment>
<dbReference type="GO" id="GO:0005471">
    <property type="term" value="F:ATP:ADP antiporter activity"/>
    <property type="evidence" value="ECO:0007669"/>
    <property type="project" value="InterPro"/>
</dbReference>
<feature type="repeat" description="Solcar" evidence="9">
    <location>
        <begin position="473"/>
        <end position="566"/>
    </location>
</feature>
<dbReference type="PROSITE" id="PS50920">
    <property type="entry name" value="SOLCAR"/>
    <property type="match status" value="6"/>
</dbReference>
<comment type="subcellular location">
    <subcellularLocation>
        <location evidence="1">Membrane</location>
        <topology evidence="1">Multi-pass membrane protein</topology>
    </subcellularLocation>
</comment>
<evidence type="ECO:0000256" key="8">
    <source>
        <dbReference type="ARBA" id="ARBA00024143"/>
    </source>
</evidence>
<evidence type="ECO:0000256" key="1">
    <source>
        <dbReference type="ARBA" id="ARBA00004141"/>
    </source>
</evidence>
<evidence type="ECO:0000256" key="7">
    <source>
        <dbReference type="ARBA" id="ARBA00023136"/>
    </source>
</evidence>
<keyword evidence="4 9" id="KW-0812">Transmembrane</keyword>
<keyword evidence="5" id="KW-0677">Repeat</keyword>
<feature type="repeat" description="Solcar" evidence="9">
    <location>
        <begin position="571"/>
        <end position="663"/>
    </location>
</feature>
<evidence type="ECO:0000256" key="2">
    <source>
        <dbReference type="ARBA" id="ARBA00006375"/>
    </source>
</evidence>
<keyword evidence="3" id="KW-0813">Transport</keyword>
<dbReference type="PANTHER" id="PTHR45635">
    <property type="entry name" value="ADP,ATP CARRIER PROTEIN 1-RELATED-RELATED"/>
    <property type="match status" value="1"/>
</dbReference>
<dbReference type="InterPro" id="IPR002067">
    <property type="entry name" value="MCP"/>
</dbReference>
<feature type="repeat" description="Solcar" evidence="9">
    <location>
        <begin position="200"/>
        <end position="289"/>
    </location>
</feature>
<keyword evidence="6" id="KW-1133">Transmembrane helix</keyword>
<dbReference type="InterPro" id="IPR023395">
    <property type="entry name" value="MCP_dom_sf"/>
</dbReference>